<evidence type="ECO:0000313" key="2">
    <source>
        <dbReference type="EMBL" id="GJT79068.1"/>
    </source>
</evidence>
<reference evidence="2" key="2">
    <citation type="submission" date="2022-01" db="EMBL/GenBank/DDBJ databases">
        <authorList>
            <person name="Yamashiro T."/>
            <person name="Shiraishi A."/>
            <person name="Satake H."/>
            <person name="Nakayama K."/>
        </authorList>
    </citation>
    <scope>NUCLEOTIDE SEQUENCE</scope>
</reference>
<reference evidence="2" key="1">
    <citation type="journal article" date="2022" name="Int. J. Mol. Sci.">
        <title>Draft Genome of Tanacetum Coccineum: Genomic Comparison of Closely Related Tanacetum-Family Plants.</title>
        <authorList>
            <person name="Yamashiro T."/>
            <person name="Shiraishi A."/>
            <person name="Nakayama K."/>
            <person name="Satake H."/>
        </authorList>
    </citation>
    <scope>NUCLEOTIDE SEQUENCE</scope>
</reference>
<dbReference type="Proteomes" id="UP001151760">
    <property type="component" value="Unassembled WGS sequence"/>
</dbReference>
<protein>
    <submittedName>
        <fullName evidence="2">Uncharacterized protein</fullName>
    </submittedName>
</protein>
<dbReference type="EMBL" id="BQNB010018863">
    <property type="protein sequence ID" value="GJT79068.1"/>
    <property type="molecule type" value="Genomic_DNA"/>
</dbReference>
<keyword evidence="3" id="KW-1185">Reference proteome</keyword>
<evidence type="ECO:0000313" key="3">
    <source>
        <dbReference type="Proteomes" id="UP001151760"/>
    </source>
</evidence>
<sequence length="181" mass="21306">MDWQSRLEHIMDKPITHEITVLVKYLLMPLAKKTRANASEFEKLLKEEMFDDLQYVQSLEKELDELQSDKTEFSNEFDLLLQECLSKDIFCVALSSMTDINEYSNMACKYLEKVKECECLEIELSKQKDTVSKEDYHKLVKSFCTLEHYSISLEITLQNNQAQLKNEKSLEATRINFILRT</sequence>
<comment type="caution">
    <text evidence="2">The sequence shown here is derived from an EMBL/GenBank/DDBJ whole genome shotgun (WGS) entry which is preliminary data.</text>
</comment>
<feature type="coiled-coil region" evidence="1">
    <location>
        <begin position="56"/>
        <end position="83"/>
    </location>
</feature>
<keyword evidence="1" id="KW-0175">Coiled coil</keyword>
<proteinExistence type="predicted"/>
<name>A0ABQ5GU26_9ASTR</name>
<gene>
    <name evidence="2" type="ORF">Tco_1045793</name>
</gene>
<organism evidence="2 3">
    <name type="scientific">Tanacetum coccineum</name>
    <dbReference type="NCBI Taxonomy" id="301880"/>
    <lineage>
        <taxon>Eukaryota</taxon>
        <taxon>Viridiplantae</taxon>
        <taxon>Streptophyta</taxon>
        <taxon>Embryophyta</taxon>
        <taxon>Tracheophyta</taxon>
        <taxon>Spermatophyta</taxon>
        <taxon>Magnoliopsida</taxon>
        <taxon>eudicotyledons</taxon>
        <taxon>Gunneridae</taxon>
        <taxon>Pentapetalae</taxon>
        <taxon>asterids</taxon>
        <taxon>campanulids</taxon>
        <taxon>Asterales</taxon>
        <taxon>Asteraceae</taxon>
        <taxon>Asteroideae</taxon>
        <taxon>Anthemideae</taxon>
        <taxon>Anthemidinae</taxon>
        <taxon>Tanacetum</taxon>
    </lineage>
</organism>
<evidence type="ECO:0000256" key="1">
    <source>
        <dbReference type="SAM" id="Coils"/>
    </source>
</evidence>
<accession>A0ABQ5GU26</accession>